<dbReference type="HOGENOM" id="CLU_044999_1_0_1"/>
<dbReference type="RefSeq" id="XP_003032061.1">
    <property type="nucleotide sequence ID" value="XM_003032015.1"/>
</dbReference>
<dbReference type="OMA" id="IMSTAGR"/>
<dbReference type="KEGG" id="scm:SCHCO_02627113"/>
<keyword evidence="3" id="KW-1185">Reference proteome</keyword>
<evidence type="ECO:0000256" key="1">
    <source>
        <dbReference type="ARBA" id="ARBA00023002"/>
    </source>
</evidence>
<organism evidence="3">
    <name type="scientific">Schizophyllum commune (strain H4-8 / FGSC 9210)</name>
    <name type="common">Split gill fungus</name>
    <dbReference type="NCBI Taxonomy" id="578458"/>
    <lineage>
        <taxon>Eukaryota</taxon>
        <taxon>Fungi</taxon>
        <taxon>Dikarya</taxon>
        <taxon>Basidiomycota</taxon>
        <taxon>Agaricomycotina</taxon>
        <taxon>Agaricomycetes</taxon>
        <taxon>Agaricomycetidae</taxon>
        <taxon>Agaricales</taxon>
        <taxon>Schizophyllaceae</taxon>
        <taxon>Schizophyllum</taxon>
    </lineage>
</organism>
<protein>
    <recommendedName>
        <fullName evidence="4">NAD(P)-binding protein</fullName>
    </recommendedName>
</protein>
<dbReference type="Gene3D" id="3.40.50.720">
    <property type="entry name" value="NAD(P)-binding Rossmann-like Domain"/>
    <property type="match status" value="1"/>
</dbReference>
<dbReference type="InterPro" id="IPR036291">
    <property type="entry name" value="NAD(P)-bd_dom_sf"/>
</dbReference>
<dbReference type="VEuPathDB" id="FungiDB:SCHCODRAFT_02627113"/>
<evidence type="ECO:0000313" key="3">
    <source>
        <dbReference type="Proteomes" id="UP000007431"/>
    </source>
</evidence>
<dbReference type="EMBL" id="GL377306">
    <property type="protein sequence ID" value="EFI97158.1"/>
    <property type="molecule type" value="Genomic_DNA"/>
</dbReference>
<proteinExistence type="predicted"/>
<dbReference type="PANTHER" id="PTHR47534">
    <property type="entry name" value="YALI0E05731P"/>
    <property type="match status" value="1"/>
</dbReference>
<dbReference type="InParanoid" id="D8Q432"/>
<dbReference type="OrthoDB" id="2898509at2759"/>
<keyword evidence="1" id="KW-0560">Oxidoreductase</keyword>
<dbReference type="InterPro" id="IPR002347">
    <property type="entry name" value="SDR_fam"/>
</dbReference>
<sequence length="304" mass="33128">MPTPSAARAYNASEAPKIDNPVAVFVGGTNGIGRAMASAFAHHTNGRARIVIIGRSQEAADSLRASLPSPAREQMEFIPCDMRLMRNVAAAVREIASRGITKINYLVMSSGVLPAEGRKETDEGIDAKLAIVYYGRWKFLYDLQPQLKAALAAGEPAKVISVQAAGGGAPIDVDDLGLKKKYGLIHTAQTHATYNDLMVVKFAELHPEMTFVHSYPGVVRTSILANAPSLALKALYYVLYPFMTLIGHSAEDCAELMWYALYHSGPGVERINPEGESIGMTNYFGDEESKERLWEHTLEATRSK</sequence>
<name>D8Q432_SCHCM</name>
<dbReference type="SUPFAM" id="SSF51735">
    <property type="entry name" value="NAD(P)-binding Rossmann-fold domains"/>
    <property type="match status" value="1"/>
</dbReference>
<dbReference type="Pfam" id="PF00106">
    <property type="entry name" value="adh_short"/>
    <property type="match status" value="1"/>
</dbReference>
<dbReference type="eggNOG" id="KOG1208">
    <property type="taxonomic scope" value="Eukaryota"/>
</dbReference>
<dbReference type="Proteomes" id="UP000007431">
    <property type="component" value="Unassembled WGS sequence"/>
</dbReference>
<evidence type="ECO:0008006" key="4">
    <source>
        <dbReference type="Google" id="ProtNLM"/>
    </source>
</evidence>
<dbReference type="GO" id="GO:0016491">
    <property type="term" value="F:oxidoreductase activity"/>
    <property type="evidence" value="ECO:0007669"/>
    <property type="project" value="UniProtKB-KW"/>
</dbReference>
<reference evidence="2 3" key="1">
    <citation type="journal article" date="2010" name="Nat. Biotechnol.">
        <title>Genome sequence of the model mushroom Schizophyllum commune.</title>
        <authorList>
            <person name="Ohm R.A."/>
            <person name="de Jong J.F."/>
            <person name="Lugones L.G."/>
            <person name="Aerts A."/>
            <person name="Kothe E."/>
            <person name="Stajich J.E."/>
            <person name="de Vries R.P."/>
            <person name="Record E."/>
            <person name="Levasseur A."/>
            <person name="Baker S.E."/>
            <person name="Bartholomew K.A."/>
            <person name="Coutinho P.M."/>
            <person name="Erdmann S."/>
            <person name="Fowler T.J."/>
            <person name="Gathman A.C."/>
            <person name="Lombard V."/>
            <person name="Henrissat B."/>
            <person name="Knabe N."/>
            <person name="Kuees U."/>
            <person name="Lilly W.W."/>
            <person name="Lindquist E."/>
            <person name="Lucas S."/>
            <person name="Magnuson J.K."/>
            <person name="Piumi F."/>
            <person name="Raudaskoski M."/>
            <person name="Salamov A."/>
            <person name="Schmutz J."/>
            <person name="Schwarze F.W.M.R."/>
            <person name="vanKuyk P.A."/>
            <person name="Horton J.S."/>
            <person name="Grigoriev I.V."/>
            <person name="Woesten H.A.B."/>
        </authorList>
    </citation>
    <scope>NUCLEOTIDE SEQUENCE [LARGE SCALE GENOMIC DNA]</scope>
    <source>
        <strain evidence="3">H4-8 / FGSC 9210</strain>
    </source>
</reference>
<dbReference type="PRINTS" id="PR00081">
    <property type="entry name" value="GDHRDH"/>
</dbReference>
<dbReference type="PANTHER" id="PTHR47534:SF3">
    <property type="entry name" value="ALCOHOL DEHYDROGENASE-LIKE C-TERMINAL DOMAIN-CONTAINING PROTEIN"/>
    <property type="match status" value="1"/>
</dbReference>
<accession>D8Q432</accession>
<evidence type="ECO:0000313" key="2">
    <source>
        <dbReference type="EMBL" id="EFI97158.1"/>
    </source>
</evidence>
<gene>
    <name evidence="2" type="ORF">SCHCODRAFT_56127</name>
</gene>
<dbReference type="InterPro" id="IPR052228">
    <property type="entry name" value="Sec_Metab_Biosynth_Oxidored"/>
</dbReference>
<dbReference type="AlphaFoldDB" id="D8Q432"/>
<dbReference type="GeneID" id="9596147"/>